<dbReference type="Gene3D" id="3.20.20.80">
    <property type="entry name" value="Glycosidases"/>
    <property type="match status" value="1"/>
</dbReference>
<evidence type="ECO:0000313" key="6">
    <source>
        <dbReference type="Proteomes" id="UP000253472"/>
    </source>
</evidence>
<dbReference type="InterPro" id="IPR017853">
    <property type="entry name" value="GH"/>
</dbReference>
<evidence type="ECO:0000313" key="5">
    <source>
        <dbReference type="EMBL" id="RCK63520.1"/>
    </source>
</evidence>
<gene>
    <name evidence="5" type="ORF">Cantr_09593</name>
</gene>
<evidence type="ECO:0000256" key="2">
    <source>
        <dbReference type="ARBA" id="ARBA00022801"/>
    </source>
</evidence>
<organism evidence="5 6">
    <name type="scientific">Candida viswanathii</name>
    <dbReference type="NCBI Taxonomy" id="5486"/>
    <lineage>
        <taxon>Eukaryota</taxon>
        <taxon>Fungi</taxon>
        <taxon>Dikarya</taxon>
        <taxon>Ascomycota</taxon>
        <taxon>Saccharomycotina</taxon>
        <taxon>Pichiomycetes</taxon>
        <taxon>Debaryomycetaceae</taxon>
        <taxon>Candida/Lodderomyces clade</taxon>
        <taxon>Candida</taxon>
    </lineage>
</organism>
<dbReference type="STRING" id="5486.A0A367YCW8"/>
<dbReference type="PANTHER" id="PTHR31297">
    <property type="entry name" value="GLUCAN ENDO-1,6-BETA-GLUCOSIDASE B"/>
    <property type="match status" value="1"/>
</dbReference>
<comment type="similarity">
    <text evidence="1">Belongs to the glycosyl hydrolase 5 (cellulase A) family.</text>
</comment>
<dbReference type="InterPro" id="IPR050386">
    <property type="entry name" value="Glycosyl_hydrolase_5"/>
</dbReference>
<dbReference type="GO" id="GO:0005576">
    <property type="term" value="C:extracellular region"/>
    <property type="evidence" value="ECO:0007669"/>
    <property type="project" value="TreeGrafter"/>
</dbReference>
<dbReference type="OrthoDB" id="1887033at2759"/>
<feature type="region of interest" description="Disordered" evidence="4">
    <location>
        <begin position="1"/>
        <end position="32"/>
    </location>
</feature>
<evidence type="ECO:0008006" key="7">
    <source>
        <dbReference type="Google" id="ProtNLM"/>
    </source>
</evidence>
<reference evidence="5 6" key="1">
    <citation type="submission" date="2018-06" db="EMBL/GenBank/DDBJ databases">
        <title>Whole genome sequencing of Candida tropicalis (genome annotated by CSBL at Korea University).</title>
        <authorList>
            <person name="Ahn J."/>
        </authorList>
    </citation>
    <scope>NUCLEOTIDE SEQUENCE [LARGE SCALE GENOMIC DNA]</scope>
    <source>
        <strain evidence="5 6">ATCC 20962</strain>
    </source>
</reference>
<dbReference type="GO" id="GO:0009251">
    <property type="term" value="P:glucan catabolic process"/>
    <property type="evidence" value="ECO:0007669"/>
    <property type="project" value="TreeGrafter"/>
</dbReference>
<dbReference type="FunFam" id="3.20.20.80:FF:000100">
    <property type="entry name" value="Glycoside hydrolase superfamily"/>
    <property type="match status" value="1"/>
</dbReference>
<evidence type="ECO:0000256" key="4">
    <source>
        <dbReference type="SAM" id="MobiDB-lite"/>
    </source>
</evidence>
<keyword evidence="6" id="KW-1185">Reference proteome</keyword>
<dbReference type="Proteomes" id="UP000253472">
    <property type="component" value="Unassembled WGS sequence"/>
</dbReference>
<dbReference type="SUPFAM" id="SSF51445">
    <property type="entry name" value="(Trans)glycosidases"/>
    <property type="match status" value="1"/>
</dbReference>
<dbReference type="PANTHER" id="PTHR31297:SF43">
    <property type="entry name" value="GLUCAN 1,3-BETA-GLUCOSIDASE 3"/>
    <property type="match status" value="1"/>
</dbReference>
<evidence type="ECO:0000256" key="3">
    <source>
        <dbReference type="ARBA" id="ARBA00023295"/>
    </source>
</evidence>
<dbReference type="AlphaFoldDB" id="A0A367YCW8"/>
<keyword evidence="3" id="KW-0326">Glycosidase</keyword>
<dbReference type="GO" id="GO:0046557">
    <property type="term" value="F:glucan endo-1,6-beta-glucosidase activity"/>
    <property type="evidence" value="ECO:0007669"/>
    <property type="project" value="TreeGrafter"/>
</dbReference>
<feature type="region of interest" description="Disordered" evidence="4">
    <location>
        <begin position="391"/>
        <end position="411"/>
    </location>
</feature>
<comment type="caution">
    <text evidence="5">The sequence shown here is derived from an EMBL/GenBank/DDBJ whole genome shotgun (WGS) entry which is preliminary data.</text>
</comment>
<keyword evidence="2" id="KW-0378">Hydrolase</keyword>
<evidence type="ECO:0000256" key="1">
    <source>
        <dbReference type="ARBA" id="ARBA00005641"/>
    </source>
</evidence>
<dbReference type="GO" id="GO:0005737">
    <property type="term" value="C:cytoplasm"/>
    <property type="evidence" value="ECO:0007669"/>
    <property type="project" value="UniProtKB-ARBA"/>
</dbReference>
<dbReference type="EMBL" id="QLNQ01000024">
    <property type="protein sequence ID" value="RCK63520.1"/>
    <property type="molecule type" value="Genomic_DNA"/>
</dbReference>
<name>A0A367YCW8_9ASCO</name>
<protein>
    <recommendedName>
        <fullName evidence="7">Glycoside hydrolase family 5 domain-containing protein</fullName>
    </recommendedName>
</protein>
<sequence length="502" mass="56939">MQAAFSKLKLKSKASEIPQAEPPSTAGKPPTTKQIYQSRENYGVNFGACFVLEKWIYHDLFSETDGDTELDAVLSLVKKLGEDDARSKFEEHWNNYATDDDWKWLQEHHVTSIRLPVGYWDINGGAFTAGCKFEKYRKVYKNAWNIIKDKYIQKALDHNISALVDVHGLPGGANNSGHSGESGSGGGFWKDEKAQLSAAKMMGWIANDLKKFDNIAGIQVVNEAEFADPAKKQSTYYAACVTEIRKSDALVPIVISDGWWADQWVKWVQEKQGDDGYIGVVLDEHVYRCFSDDDKSKKPQQIVDDLEGDVLTNLNDDGKGVEIIVGEYSCVLDGQTWDNDKGANRDELVKRYGQRQGELLAQRTSGYYFWTFKFQSGNGGEWDFKTMTEKGALIPPPTPHKEPSQEEFEESLNNAYGSHSSYWDNQDPNGKYEHENFKDGFTTAWKDADAFARFNGSKIGKKKAWKHSRLQESEPYKKGLKYLWEWEQGFDQGLQAFYDATV</sequence>
<proteinExistence type="inferred from homology"/>
<accession>A0A367YCW8</accession>
<dbReference type="GO" id="GO:0009986">
    <property type="term" value="C:cell surface"/>
    <property type="evidence" value="ECO:0007669"/>
    <property type="project" value="TreeGrafter"/>
</dbReference>